<gene>
    <name evidence="1" type="primary">76</name>
    <name evidence="1" type="ORF">SEA_GREKAYCON_76</name>
</gene>
<organism evidence="1 2">
    <name type="scientific">Arthrobacter phage Grekaycon</name>
    <dbReference type="NCBI Taxonomy" id="2591068"/>
    <lineage>
        <taxon>Viruses</taxon>
        <taxon>Duplodnaviria</taxon>
        <taxon>Heunggongvirae</taxon>
        <taxon>Uroviricota</taxon>
        <taxon>Caudoviricetes</taxon>
        <taxon>Berryhillviridae</taxon>
        <taxon>Marthavirus</taxon>
        <taxon>Marthavirus martha</taxon>
    </lineage>
</organism>
<proteinExistence type="predicted"/>
<name>A0A514A5L9_9CAUD</name>
<dbReference type="EMBL" id="MK919479">
    <property type="protein sequence ID" value="QDH48566.1"/>
    <property type="molecule type" value="Genomic_DNA"/>
</dbReference>
<accession>A0A514A5L9</accession>
<reference evidence="1 2" key="1">
    <citation type="submission" date="2019-05" db="EMBL/GenBank/DDBJ databases">
        <authorList>
            <person name="Blazevic P."/>
            <person name="Carr B.L."/>
            <person name="Cusick N.V."/>
            <person name="Dudas J."/>
            <person name="Fiejdasz D."/>
            <person name="Friscone B.N."/>
            <person name="Fu B."/>
            <person name="Hussein A."/>
            <person name="Joyce A.J."/>
            <person name="McGann T.L."/>
            <person name="Rowan K."/>
            <person name="Schnautz R."/>
            <person name="Szarvas D.I."/>
            <person name="Zingsheim K."/>
            <person name="Zwissler T.E."/>
            <person name="Ball S.L."/>
            <person name="Breitenberger C.A."/>
            <person name="Daniels C.J."/>
            <person name="Garlena R.A."/>
            <person name="Russell D.A."/>
            <person name="Pope W.H."/>
            <person name="Jacobs-Sera D."/>
            <person name="Hatfull G.F."/>
        </authorList>
    </citation>
    <scope>NUCLEOTIDE SEQUENCE [LARGE SCALE GENOMIC DNA]</scope>
</reference>
<evidence type="ECO:0000313" key="1">
    <source>
        <dbReference type="EMBL" id="QDH48566.1"/>
    </source>
</evidence>
<dbReference type="Proteomes" id="UP000320364">
    <property type="component" value="Segment"/>
</dbReference>
<protein>
    <submittedName>
        <fullName evidence="1">Uncharacterized protein</fullName>
    </submittedName>
</protein>
<evidence type="ECO:0000313" key="2">
    <source>
        <dbReference type="Proteomes" id="UP000320364"/>
    </source>
</evidence>
<sequence>MLSNKHRRENAFSLVRHTEPAARLALRISTCPYLFKRFEQAKRERSGVTMNIEKTIVENEIIVSTEKDRYGRDNWLYTKRYFFQTEDKRAAMISTTVNLVKLPKRQGYLVANWGRGAAAPVATFMTIAAAREFALTDLLEVHAEAVEATK</sequence>